<dbReference type="AlphaFoldDB" id="A0A5N6Z6U5"/>
<evidence type="ECO:0000256" key="1">
    <source>
        <dbReference type="SAM" id="SignalP"/>
    </source>
</evidence>
<evidence type="ECO:0000313" key="3">
    <source>
        <dbReference type="Proteomes" id="UP000327118"/>
    </source>
</evidence>
<feature type="chain" id="PRO_5024905713" evidence="1">
    <location>
        <begin position="19"/>
        <end position="109"/>
    </location>
</feature>
<proteinExistence type="predicted"/>
<gene>
    <name evidence="2" type="ORF">BDV28DRAFT_133222</name>
</gene>
<sequence>MQFLNALLISTLAASCLAAKSPAYTCMCLDHLSDPTPHTVNVFTDKCCFRNHGSLVVSQGKQVCQHLAKDKLEQFGACCHPKPMWWEHYRPNIPFTTSLYECREQRMQS</sequence>
<organism evidence="2 3">
    <name type="scientific">Aspergillus coremiiformis</name>
    <dbReference type="NCBI Taxonomy" id="138285"/>
    <lineage>
        <taxon>Eukaryota</taxon>
        <taxon>Fungi</taxon>
        <taxon>Dikarya</taxon>
        <taxon>Ascomycota</taxon>
        <taxon>Pezizomycotina</taxon>
        <taxon>Eurotiomycetes</taxon>
        <taxon>Eurotiomycetidae</taxon>
        <taxon>Eurotiales</taxon>
        <taxon>Aspergillaceae</taxon>
        <taxon>Aspergillus</taxon>
        <taxon>Aspergillus subgen. Circumdati</taxon>
    </lineage>
</organism>
<keyword evidence="3" id="KW-1185">Reference proteome</keyword>
<evidence type="ECO:0000313" key="2">
    <source>
        <dbReference type="EMBL" id="KAE8353382.1"/>
    </source>
</evidence>
<keyword evidence="1" id="KW-0732">Signal</keyword>
<reference evidence="3" key="1">
    <citation type="submission" date="2019-04" db="EMBL/GenBank/DDBJ databases">
        <title>Friends and foes A comparative genomics studyof 23 Aspergillus species from section Flavi.</title>
        <authorList>
            <consortium name="DOE Joint Genome Institute"/>
            <person name="Kjaerbolling I."/>
            <person name="Vesth T."/>
            <person name="Frisvad J.C."/>
            <person name="Nybo J.L."/>
            <person name="Theobald S."/>
            <person name="Kildgaard S."/>
            <person name="Isbrandt T."/>
            <person name="Kuo A."/>
            <person name="Sato A."/>
            <person name="Lyhne E.K."/>
            <person name="Kogle M.E."/>
            <person name="Wiebenga A."/>
            <person name="Kun R.S."/>
            <person name="Lubbers R.J."/>
            <person name="Makela M.R."/>
            <person name="Barry K."/>
            <person name="Chovatia M."/>
            <person name="Clum A."/>
            <person name="Daum C."/>
            <person name="Haridas S."/>
            <person name="He G."/>
            <person name="LaButti K."/>
            <person name="Lipzen A."/>
            <person name="Mondo S."/>
            <person name="Riley R."/>
            <person name="Salamov A."/>
            <person name="Simmons B.A."/>
            <person name="Magnuson J.K."/>
            <person name="Henrissat B."/>
            <person name="Mortensen U.H."/>
            <person name="Larsen T.O."/>
            <person name="Devries R.P."/>
            <person name="Grigoriev I.V."/>
            <person name="Machida M."/>
            <person name="Baker S.E."/>
            <person name="Andersen M.R."/>
        </authorList>
    </citation>
    <scope>NUCLEOTIDE SEQUENCE [LARGE SCALE GENOMIC DNA]</scope>
    <source>
        <strain evidence="3">CBS 553.77</strain>
    </source>
</reference>
<protein>
    <submittedName>
        <fullName evidence="2">Uncharacterized protein</fullName>
    </submittedName>
</protein>
<feature type="signal peptide" evidence="1">
    <location>
        <begin position="1"/>
        <end position="18"/>
    </location>
</feature>
<dbReference type="EMBL" id="ML739099">
    <property type="protein sequence ID" value="KAE8353382.1"/>
    <property type="molecule type" value="Genomic_DNA"/>
</dbReference>
<name>A0A5N6Z6U5_9EURO</name>
<accession>A0A5N6Z6U5</accession>
<dbReference type="Proteomes" id="UP000327118">
    <property type="component" value="Unassembled WGS sequence"/>
</dbReference>